<reference evidence="1 2" key="1">
    <citation type="submission" date="2017-12" db="EMBL/GenBank/DDBJ databases">
        <title>Genome sequence of the mycotoxigenic crop pathogen Fusarium proliferatum, strain ITEM 2341 from Date Palm.</title>
        <authorList>
            <person name="Almiman B.F."/>
            <person name="Shittu T.A."/>
            <person name="Muthumeenakshi S."/>
            <person name="Baroncelli R."/>
            <person name="Sreenivasaprasada S."/>
        </authorList>
    </citation>
    <scope>NUCLEOTIDE SEQUENCE [LARGE SCALE GENOMIC DNA]</scope>
    <source>
        <strain evidence="1 2">ITEM 2341</strain>
    </source>
</reference>
<dbReference type="Proteomes" id="UP000251714">
    <property type="component" value="Unassembled WGS sequence"/>
</dbReference>
<protein>
    <submittedName>
        <fullName evidence="1">Uncharacterized protein</fullName>
    </submittedName>
</protein>
<comment type="caution">
    <text evidence="1">The sequence shown here is derived from an EMBL/GenBank/DDBJ whole genome shotgun (WGS) entry which is preliminary data.</text>
</comment>
<evidence type="ECO:0000313" key="2">
    <source>
        <dbReference type="Proteomes" id="UP000251714"/>
    </source>
</evidence>
<dbReference type="AlphaFoldDB" id="A0A365NGA9"/>
<accession>A0A365NGA9</accession>
<name>A0A365NGA9_GIBIN</name>
<gene>
    <name evidence="1" type="ORF">FPRO05_09032</name>
</gene>
<proteinExistence type="predicted"/>
<evidence type="ECO:0000313" key="1">
    <source>
        <dbReference type="EMBL" id="RBA19732.1"/>
    </source>
</evidence>
<sequence length="149" mass="17405">MRLFNKDLIILRMEEEREDLEAALDDIEAYGERYECPNEHCDKEICSKPCFARSCFDWCLTHSHPSLENKDGEVEVTVQYTTKDSAGQVVSRTEVERRRVCGHQEARDFPGDCNIVSSPFVGDIDDEGRVHTAENQLWQFEQERCDNWR</sequence>
<organism evidence="1 2">
    <name type="scientific">Gibberella intermedia</name>
    <name type="common">Bulb rot disease fungus</name>
    <name type="synonym">Fusarium proliferatum</name>
    <dbReference type="NCBI Taxonomy" id="948311"/>
    <lineage>
        <taxon>Eukaryota</taxon>
        <taxon>Fungi</taxon>
        <taxon>Dikarya</taxon>
        <taxon>Ascomycota</taxon>
        <taxon>Pezizomycotina</taxon>
        <taxon>Sordariomycetes</taxon>
        <taxon>Hypocreomycetidae</taxon>
        <taxon>Hypocreales</taxon>
        <taxon>Nectriaceae</taxon>
        <taxon>Fusarium</taxon>
        <taxon>Fusarium fujikuroi species complex</taxon>
    </lineage>
</organism>
<dbReference type="EMBL" id="PKMI01000010">
    <property type="protein sequence ID" value="RBA19732.1"/>
    <property type="molecule type" value="Genomic_DNA"/>
</dbReference>